<evidence type="ECO:0000256" key="3">
    <source>
        <dbReference type="ARBA" id="ARBA00022679"/>
    </source>
</evidence>
<keyword evidence="9" id="KW-1185">Reference proteome</keyword>
<evidence type="ECO:0000256" key="5">
    <source>
        <dbReference type="ARBA" id="ARBA00022842"/>
    </source>
</evidence>
<reference evidence="9" key="1">
    <citation type="journal article" date="2019" name="Int. J. Syst. Evol. Microbiol.">
        <title>The Global Catalogue of Microorganisms (GCM) 10K type strain sequencing project: providing services to taxonomists for standard genome sequencing and annotation.</title>
        <authorList>
            <consortium name="The Broad Institute Genomics Platform"/>
            <consortium name="The Broad Institute Genome Sequencing Center for Infectious Disease"/>
            <person name="Wu L."/>
            <person name="Ma J."/>
        </authorList>
    </citation>
    <scope>NUCLEOTIDE SEQUENCE [LARGE SCALE GENOMIC DNA]</scope>
    <source>
        <strain evidence="9">JCM 18324</strain>
    </source>
</reference>
<gene>
    <name evidence="8" type="ORF">GCM10023329_02690</name>
</gene>
<dbReference type="InterPro" id="IPR033749">
    <property type="entry name" value="Polyprenyl_synt_CS"/>
</dbReference>
<evidence type="ECO:0000313" key="9">
    <source>
        <dbReference type="Proteomes" id="UP001501147"/>
    </source>
</evidence>
<feature type="compositionally biased region" description="Pro residues" evidence="7">
    <location>
        <begin position="362"/>
        <end position="372"/>
    </location>
</feature>
<dbReference type="PROSITE" id="PS00723">
    <property type="entry name" value="POLYPRENYL_SYNTHASE_1"/>
    <property type="match status" value="1"/>
</dbReference>
<comment type="caution">
    <text evidence="8">The sequence shown here is derived from an EMBL/GenBank/DDBJ whole genome shotgun (WGS) entry which is preliminary data.</text>
</comment>
<comment type="similarity">
    <text evidence="2 6">Belongs to the FPP/GGPP synthase family.</text>
</comment>
<proteinExistence type="inferred from homology"/>
<dbReference type="SFLD" id="SFLDS00005">
    <property type="entry name" value="Isoprenoid_Synthase_Type_I"/>
    <property type="match status" value="1"/>
</dbReference>
<dbReference type="InterPro" id="IPR000092">
    <property type="entry name" value="Polyprenyl_synt"/>
</dbReference>
<dbReference type="Proteomes" id="UP001501147">
    <property type="component" value="Unassembled WGS sequence"/>
</dbReference>
<evidence type="ECO:0000256" key="7">
    <source>
        <dbReference type="SAM" id="MobiDB-lite"/>
    </source>
</evidence>
<keyword evidence="4" id="KW-0479">Metal-binding</keyword>
<protein>
    <submittedName>
        <fullName evidence="8">Polyprenyl synthetase family protein</fullName>
    </submittedName>
</protein>
<feature type="region of interest" description="Disordered" evidence="7">
    <location>
        <begin position="362"/>
        <end position="386"/>
    </location>
</feature>
<dbReference type="PANTHER" id="PTHR12001:SF85">
    <property type="entry name" value="SHORT CHAIN ISOPRENYL DIPHOSPHATE SYNTHASE"/>
    <property type="match status" value="1"/>
</dbReference>
<dbReference type="InterPro" id="IPR008949">
    <property type="entry name" value="Isoprenoid_synthase_dom_sf"/>
</dbReference>
<sequence>MHELDPLDVDRDVPGAVAARLRSLLGPRREQAAAADPVFAADLADRVADFALGGGRLMRPQLLWWGFRGAGGGSAGAPAALGAAAALELIQTCALIHDDVMDGASLRRGRPALHAALDGQYGGHRRPACGSFGSAAAVLAGDLALVWADDAFAESVLGLPAAPRAAAEWRTMRTEMVAGQYLDLLGQVTGVRSPDRAQRTAVLKTALYSVGRPLALGATLADAPEALVRTLHGAGRSAGLAFQLHDDLQGAFGDPGALGKPVGGDLRDGKPTYLLAVARQRCERRGDRAGLRLLDEVAGSPDAAPQDVARLLDLLADCGARELVARRVGELCEQGVAALAQAGLPAQAEARIALLFRSACAPAPPPAPPPPGGAVRPGPVLTGEAR</sequence>
<dbReference type="PANTHER" id="PTHR12001">
    <property type="entry name" value="GERANYLGERANYL PYROPHOSPHATE SYNTHASE"/>
    <property type="match status" value="1"/>
</dbReference>
<evidence type="ECO:0000313" key="8">
    <source>
        <dbReference type="EMBL" id="GAA4760971.1"/>
    </source>
</evidence>
<dbReference type="RefSeq" id="WP_345608444.1">
    <property type="nucleotide sequence ID" value="NZ_BAABJV010000001.1"/>
</dbReference>
<keyword evidence="5" id="KW-0460">Magnesium</keyword>
<dbReference type="SUPFAM" id="SSF48576">
    <property type="entry name" value="Terpenoid synthases"/>
    <property type="match status" value="1"/>
</dbReference>
<keyword evidence="3 6" id="KW-0808">Transferase</keyword>
<evidence type="ECO:0000256" key="2">
    <source>
        <dbReference type="ARBA" id="ARBA00006706"/>
    </source>
</evidence>
<accession>A0ABP8ZMY6</accession>
<dbReference type="CDD" id="cd00685">
    <property type="entry name" value="Trans_IPPS_HT"/>
    <property type="match status" value="1"/>
</dbReference>
<dbReference type="EMBL" id="BAABJV010000001">
    <property type="protein sequence ID" value="GAA4760971.1"/>
    <property type="molecule type" value="Genomic_DNA"/>
</dbReference>
<evidence type="ECO:0000256" key="6">
    <source>
        <dbReference type="RuleBase" id="RU004466"/>
    </source>
</evidence>
<dbReference type="Pfam" id="PF00348">
    <property type="entry name" value="polyprenyl_synt"/>
    <property type="match status" value="1"/>
</dbReference>
<comment type="cofactor">
    <cofactor evidence="1">
        <name>Mg(2+)</name>
        <dbReference type="ChEBI" id="CHEBI:18420"/>
    </cofactor>
</comment>
<name>A0ABP8ZMY6_9ACTN</name>
<organism evidence="8 9">
    <name type="scientific">Streptomyces sanyensis</name>
    <dbReference type="NCBI Taxonomy" id="568869"/>
    <lineage>
        <taxon>Bacteria</taxon>
        <taxon>Bacillati</taxon>
        <taxon>Actinomycetota</taxon>
        <taxon>Actinomycetes</taxon>
        <taxon>Kitasatosporales</taxon>
        <taxon>Streptomycetaceae</taxon>
        <taxon>Streptomyces</taxon>
    </lineage>
</organism>
<evidence type="ECO:0000256" key="4">
    <source>
        <dbReference type="ARBA" id="ARBA00022723"/>
    </source>
</evidence>
<evidence type="ECO:0000256" key="1">
    <source>
        <dbReference type="ARBA" id="ARBA00001946"/>
    </source>
</evidence>
<dbReference type="Gene3D" id="1.10.600.10">
    <property type="entry name" value="Farnesyl Diphosphate Synthase"/>
    <property type="match status" value="1"/>
</dbReference>